<feature type="signal peptide" evidence="1">
    <location>
        <begin position="1"/>
        <end position="17"/>
    </location>
</feature>
<evidence type="ECO:0000313" key="3">
    <source>
        <dbReference type="Proteomes" id="UP000595426"/>
    </source>
</evidence>
<proteinExistence type="predicted"/>
<dbReference type="KEGG" id="egm:AYC65_13160"/>
<gene>
    <name evidence="2" type="ORF">I6H88_03130</name>
</gene>
<dbReference type="Proteomes" id="UP000595426">
    <property type="component" value="Chromosome"/>
</dbReference>
<organism evidence="2 3">
    <name type="scientific">Elizabethkingia bruuniana</name>
    <dbReference type="NCBI Taxonomy" id="1756149"/>
    <lineage>
        <taxon>Bacteria</taxon>
        <taxon>Pseudomonadati</taxon>
        <taxon>Bacteroidota</taxon>
        <taxon>Flavobacteriia</taxon>
        <taxon>Flavobacteriales</taxon>
        <taxon>Weeksellaceae</taxon>
        <taxon>Elizabethkingia</taxon>
    </lineage>
</organism>
<protein>
    <submittedName>
        <fullName evidence="2">Uncharacterized protein</fullName>
    </submittedName>
</protein>
<reference evidence="2 3" key="1">
    <citation type="submission" date="2020-12" db="EMBL/GenBank/DDBJ databases">
        <title>FDA dAtabase for Regulatory Grade micrObial Sequences (FDA-ARGOS): Supporting development and validation of Infectious Disease Dx tests.</title>
        <authorList>
            <person name="Kerrigan L."/>
            <person name="Long C."/>
            <person name="Tallon L."/>
            <person name="Sadzewicz L."/>
            <person name="Zhao X."/>
            <person name="Boylan J."/>
            <person name="Ott S."/>
            <person name="Bowen H."/>
            <person name="Vavikolanu K."/>
            <person name="Mehta A."/>
            <person name="Aluvathingal J."/>
            <person name="Nadendla S."/>
            <person name="Yan Y."/>
            <person name="Sichtig H."/>
        </authorList>
    </citation>
    <scope>NUCLEOTIDE SEQUENCE [LARGE SCALE GENOMIC DNA]</scope>
    <source>
        <strain evidence="2 3">FDAARGOS_1031</strain>
    </source>
</reference>
<evidence type="ECO:0000256" key="1">
    <source>
        <dbReference type="SAM" id="SignalP"/>
    </source>
</evidence>
<dbReference type="GeneID" id="93133859"/>
<dbReference type="EMBL" id="CP067018">
    <property type="protein sequence ID" value="QQN59588.1"/>
    <property type="molecule type" value="Genomic_DNA"/>
</dbReference>
<name>A0A7T7V0G2_9FLAO</name>
<keyword evidence="1" id="KW-0732">Signal</keyword>
<evidence type="ECO:0000313" key="2">
    <source>
        <dbReference type="EMBL" id="QQN59588.1"/>
    </source>
</evidence>
<keyword evidence="3" id="KW-1185">Reference proteome</keyword>
<dbReference type="RefSeq" id="WP_034868882.1">
    <property type="nucleotide sequence ID" value="NZ_CBCSDR010000006.1"/>
</dbReference>
<sequence>MKTFLLLSVLASTLAFGQSKKIYTKQQLINLNKISYFPSVEGAGTDFDFYVCMQKNYKLNPKKYPEFMSKQEFDKTFPNTDDFKKTETYERNSLSFRAYGLLNYERRSAIQQTYPKCIKKSDIDW</sequence>
<feature type="chain" id="PRO_5032717959" evidence="1">
    <location>
        <begin position="18"/>
        <end position="125"/>
    </location>
</feature>
<accession>A0A7T7V0G2</accession>
<dbReference type="AlphaFoldDB" id="A0A7T7V0G2"/>